<keyword evidence="3" id="KW-1185">Reference proteome</keyword>
<proteinExistence type="predicted"/>
<reference evidence="2 3" key="1">
    <citation type="submission" date="2024-04" db="EMBL/GenBank/DDBJ databases">
        <title>Albibacterium profundi sp. nov., isolated from sediment of the Challenger Deep of Mariana Trench.</title>
        <authorList>
            <person name="Wang Y."/>
        </authorList>
    </citation>
    <scope>NUCLEOTIDE SEQUENCE [LARGE SCALE GENOMIC DNA]</scope>
    <source>
        <strain evidence="2 3">RHL897</strain>
    </source>
</reference>
<evidence type="ECO:0000313" key="2">
    <source>
        <dbReference type="EMBL" id="MFB5944653.1"/>
    </source>
</evidence>
<dbReference type="InterPro" id="IPR025636">
    <property type="entry name" value="DUF4294"/>
</dbReference>
<feature type="signal peptide" evidence="1">
    <location>
        <begin position="1"/>
        <end position="21"/>
    </location>
</feature>
<protein>
    <submittedName>
        <fullName evidence="2">DUF4294 domain-containing protein</fullName>
    </submittedName>
</protein>
<feature type="chain" id="PRO_5046751110" evidence="1">
    <location>
        <begin position="22"/>
        <end position="205"/>
    </location>
</feature>
<accession>A0ABV5CAS5</accession>
<evidence type="ECO:0000313" key="3">
    <source>
        <dbReference type="Proteomes" id="UP001580928"/>
    </source>
</evidence>
<name>A0ABV5CAS5_9SPHI</name>
<dbReference type="RefSeq" id="WP_375556216.1">
    <property type="nucleotide sequence ID" value="NZ_JBBVGT010000002.1"/>
</dbReference>
<keyword evidence="1" id="KW-0732">Signal</keyword>
<dbReference type="EMBL" id="JBBVGT010000002">
    <property type="protein sequence ID" value="MFB5944653.1"/>
    <property type="molecule type" value="Genomic_DNA"/>
</dbReference>
<gene>
    <name evidence="2" type="ORF">WKR92_02285</name>
</gene>
<sequence length="205" mass="23972">MKYLAFFLVCSLVFFGTNLYAQDSEHRLDVGEVPIIVPTTILDGEKVPWILLREVNIYARRTFKTEADRKAYNRLKYNVLKVLPYAKIAQKKYEQLHRDLALTDSKKEKRKLVKECEREIKDMFNNEIKNMSVSQGAILLKLIDRQTGNSSFEVVKELRGGVPAFFYQSLAKVFGHDLKSEYSKSVDYDIETIIRNAERGNYFYY</sequence>
<comment type="caution">
    <text evidence="2">The sequence shown here is derived from an EMBL/GenBank/DDBJ whole genome shotgun (WGS) entry which is preliminary data.</text>
</comment>
<evidence type="ECO:0000256" key="1">
    <source>
        <dbReference type="SAM" id="SignalP"/>
    </source>
</evidence>
<dbReference type="Proteomes" id="UP001580928">
    <property type="component" value="Unassembled WGS sequence"/>
</dbReference>
<organism evidence="2 3">
    <name type="scientific">Albibacterium profundi</name>
    <dbReference type="NCBI Taxonomy" id="3134906"/>
    <lineage>
        <taxon>Bacteria</taxon>
        <taxon>Pseudomonadati</taxon>
        <taxon>Bacteroidota</taxon>
        <taxon>Sphingobacteriia</taxon>
        <taxon>Sphingobacteriales</taxon>
        <taxon>Sphingobacteriaceae</taxon>
        <taxon>Albibacterium</taxon>
    </lineage>
</organism>
<dbReference type="Pfam" id="PF14127">
    <property type="entry name" value="DUF4294"/>
    <property type="match status" value="1"/>
</dbReference>